<evidence type="ECO:0000313" key="5">
    <source>
        <dbReference type="EMBL" id="KAH8512986.1"/>
    </source>
</evidence>
<dbReference type="InterPro" id="IPR039343">
    <property type="entry name" value="NDX1-like"/>
</dbReference>
<sequence>MSERNLVSWNTIISAYAENDVFDKAKANRMGPLIMGFYEGAELVFNKMSEKHALTWTGLMVGYTQAERQMDALALFAKMVNQGVELEEKWKEAAGVRKMMTQRSLRKEVSCSWITVKDETDLLRGVADSLPGRKEQPLVHSERFAIAFGLISTPSNAPVVLFKNLRACKDCHDFVQLDYWHLQILAVLSLSESWKLQKQNVPQAMASLLGYLKAGTALYQLHLVKSETARAFIPKEFRLVEAFGYTLGGFFLASYEDSPAGVFDELVVIAGTVWNPPTSCAWAARVLVNSGDACDHGRKIERCWSLFAREVGLPSQVAKFSKKITAIPRQRKSKFNGFLDEIGLGTASSSTKSCMDVLVTETNDRSTTNICNINLTAVGMKFDKWKGAAIKMSLPSFSGRTEYNPSLLKYSCNIECRVRAVRAAKVSRPSLTSKQDAEESLSEHERQNLTISVMLSKPILALEFSCLKMQVEAPVVVSQHSTGRFTTTVTD</sequence>
<comment type="caution">
    <text evidence="5">The sequence shown here is derived from an EMBL/GenBank/DDBJ whole genome shotgun (WGS) entry which is preliminary data.</text>
</comment>
<dbReference type="Gene3D" id="1.25.40.10">
    <property type="entry name" value="Tetratricopeptide repeat domain"/>
    <property type="match status" value="1"/>
</dbReference>
<protein>
    <recommendedName>
        <fullName evidence="4">DYW domain-containing protein</fullName>
    </recommendedName>
</protein>
<accession>A0A8T2Z6U3</accession>
<dbReference type="Pfam" id="PF01535">
    <property type="entry name" value="PPR"/>
    <property type="match status" value="2"/>
</dbReference>
<feature type="repeat" description="PPR" evidence="3">
    <location>
        <begin position="52"/>
        <end position="86"/>
    </location>
</feature>
<dbReference type="Proteomes" id="UP000807159">
    <property type="component" value="Chromosome 3"/>
</dbReference>
<feature type="domain" description="DYW" evidence="4">
    <location>
        <begin position="138"/>
        <end position="176"/>
    </location>
</feature>
<comment type="similarity">
    <text evidence="1">Belongs to the PPR family. PCMP-H subfamily.</text>
</comment>
<dbReference type="GO" id="GO:0008270">
    <property type="term" value="F:zinc ion binding"/>
    <property type="evidence" value="ECO:0007669"/>
    <property type="project" value="InterPro"/>
</dbReference>
<evidence type="ECO:0000259" key="4">
    <source>
        <dbReference type="Pfam" id="PF14432"/>
    </source>
</evidence>
<evidence type="ECO:0000256" key="3">
    <source>
        <dbReference type="PROSITE-ProRule" id="PRU00708"/>
    </source>
</evidence>
<proteinExistence type="inferred from homology"/>
<dbReference type="AlphaFoldDB" id="A0A8T2Z6U3"/>
<name>A0A8T2Z6U3_POPDE</name>
<keyword evidence="2" id="KW-0677">Repeat</keyword>
<organism evidence="5 6">
    <name type="scientific">Populus deltoides</name>
    <name type="common">Eastern poplar</name>
    <name type="synonym">Eastern cottonwood</name>
    <dbReference type="NCBI Taxonomy" id="3696"/>
    <lineage>
        <taxon>Eukaryota</taxon>
        <taxon>Viridiplantae</taxon>
        <taxon>Streptophyta</taxon>
        <taxon>Embryophyta</taxon>
        <taxon>Tracheophyta</taxon>
        <taxon>Spermatophyta</taxon>
        <taxon>Magnoliopsida</taxon>
        <taxon>eudicotyledons</taxon>
        <taxon>Gunneridae</taxon>
        <taxon>Pentapetalae</taxon>
        <taxon>rosids</taxon>
        <taxon>fabids</taxon>
        <taxon>Malpighiales</taxon>
        <taxon>Salicaceae</taxon>
        <taxon>Saliceae</taxon>
        <taxon>Populus</taxon>
    </lineage>
</organism>
<keyword evidence="6" id="KW-1185">Reference proteome</keyword>
<dbReference type="PANTHER" id="PTHR35467:SF2">
    <property type="entry name" value="PROTEIN NEOXANTHIN-DEFICIENT 1"/>
    <property type="match status" value="1"/>
</dbReference>
<dbReference type="Pfam" id="PF14432">
    <property type="entry name" value="DYW_deaminase"/>
    <property type="match status" value="1"/>
</dbReference>
<dbReference type="EMBL" id="JACEGQ020000003">
    <property type="protein sequence ID" value="KAH8512986.1"/>
    <property type="molecule type" value="Genomic_DNA"/>
</dbReference>
<dbReference type="InterPro" id="IPR002885">
    <property type="entry name" value="PPR_rpt"/>
</dbReference>
<dbReference type="PROSITE" id="PS51375">
    <property type="entry name" value="PPR"/>
    <property type="match status" value="1"/>
</dbReference>
<dbReference type="PANTHER" id="PTHR35467">
    <property type="match status" value="1"/>
</dbReference>
<evidence type="ECO:0000256" key="2">
    <source>
        <dbReference type="ARBA" id="ARBA00022737"/>
    </source>
</evidence>
<dbReference type="InterPro" id="IPR011990">
    <property type="entry name" value="TPR-like_helical_dom_sf"/>
</dbReference>
<gene>
    <name evidence="5" type="ORF">H0E87_006332</name>
</gene>
<reference evidence="5" key="1">
    <citation type="journal article" date="2021" name="J. Hered.">
        <title>Genome Assembly of Salicaceae Populus deltoides (Eastern Cottonwood) I-69 Based on Nanopore Sequencing and Hi-C Technologies.</title>
        <authorList>
            <person name="Bai S."/>
            <person name="Wu H."/>
            <person name="Zhang J."/>
            <person name="Pan Z."/>
            <person name="Zhao W."/>
            <person name="Li Z."/>
            <person name="Tong C."/>
        </authorList>
    </citation>
    <scope>NUCLEOTIDE SEQUENCE</scope>
    <source>
        <tissue evidence="5">Leaf</tissue>
    </source>
</reference>
<evidence type="ECO:0000313" key="6">
    <source>
        <dbReference type="Proteomes" id="UP000807159"/>
    </source>
</evidence>
<evidence type="ECO:0000256" key="1">
    <source>
        <dbReference type="ARBA" id="ARBA00006643"/>
    </source>
</evidence>
<dbReference type="InterPro" id="IPR032867">
    <property type="entry name" value="DYW_dom"/>
</dbReference>